<dbReference type="VEuPathDB" id="FungiDB:BDEG_25353"/>
<evidence type="ECO:0000256" key="1">
    <source>
        <dbReference type="SAM" id="Phobius"/>
    </source>
</evidence>
<name>A0A177WR40_BATDL</name>
<feature type="transmembrane region" description="Helical" evidence="1">
    <location>
        <begin position="119"/>
        <end position="138"/>
    </location>
</feature>
<proteinExistence type="predicted"/>
<feature type="transmembrane region" description="Helical" evidence="1">
    <location>
        <begin position="208"/>
        <end position="232"/>
    </location>
</feature>
<feature type="transmembrane region" description="Helical" evidence="1">
    <location>
        <begin position="16"/>
        <end position="38"/>
    </location>
</feature>
<keyword evidence="1" id="KW-0812">Transmembrane</keyword>
<reference evidence="2 3" key="1">
    <citation type="submission" date="2006-10" db="EMBL/GenBank/DDBJ databases">
        <title>The Genome Sequence of Batrachochytrium dendrobatidis JEL423.</title>
        <authorList>
            <consortium name="The Broad Institute Genome Sequencing Platform"/>
            <person name="Birren B."/>
            <person name="Lander E."/>
            <person name="Galagan J."/>
            <person name="Cuomo C."/>
            <person name="Devon K."/>
            <person name="Jaffe D."/>
            <person name="Butler J."/>
            <person name="Alvarez P."/>
            <person name="Gnerre S."/>
            <person name="Grabherr M."/>
            <person name="Kleber M."/>
            <person name="Mauceli E."/>
            <person name="Brockman W."/>
            <person name="Young S."/>
            <person name="LaButti K."/>
            <person name="Sykes S."/>
            <person name="DeCaprio D."/>
            <person name="Crawford M."/>
            <person name="Koehrsen M."/>
            <person name="Engels R."/>
            <person name="Montgomery P."/>
            <person name="Pearson M."/>
            <person name="Howarth C."/>
            <person name="Larson L."/>
            <person name="White J."/>
            <person name="O'Leary S."/>
            <person name="Kodira C."/>
            <person name="Zeng Q."/>
            <person name="Yandava C."/>
            <person name="Alvarado L."/>
            <person name="Longcore J."/>
            <person name="James T."/>
        </authorList>
    </citation>
    <scope>NUCLEOTIDE SEQUENCE [LARGE SCALE GENOMIC DNA]</scope>
    <source>
        <strain evidence="2 3">JEL423</strain>
    </source>
</reference>
<gene>
    <name evidence="2" type="ORF">BDEG_25353</name>
</gene>
<feature type="transmembrane region" description="Helical" evidence="1">
    <location>
        <begin position="87"/>
        <end position="107"/>
    </location>
</feature>
<dbReference type="Proteomes" id="UP000077115">
    <property type="component" value="Unassembled WGS sequence"/>
</dbReference>
<feature type="transmembrane region" description="Helical" evidence="1">
    <location>
        <begin position="158"/>
        <end position="179"/>
    </location>
</feature>
<dbReference type="EMBL" id="DS022306">
    <property type="protein sequence ID" value="OAJ41811.1"/>
    <property type="molecule type" value="Genomic_DNA"/>
</dbReference>
<keyword evidence="1" id="KW-0472">Membrane</keyword>
<sequence>MTTSLRFSTITLPSEIFALGVTIVGVAITPIFAVWAIYRYKHRPNRLFFYLCVCVFFAYIIQIIRLIGSNVGQEYMTISLLVSNNIYYPNGLVYMLIQTEVMRLFLLDHLKKFVWQTQAAMVFLYITCTPPLWVYGALFDEFGQQGNFWSMYSYFGLAYLFLVILFDMVQNVYALYYLAKIVIGMYTKHSRSSHLTDAIKRGIHLNQIILCVPITTIVLADMAIIILIMIPLPSTYTTAMRHRIQDAYVQIGCGLAPLHVIGGTVVLERMRDFKKIAERYRLTAIQKSVMDLPKVTKASQEIKQVARPTVEMCSTEFSPYEESLTSVSNPTEYDMQQENAVALQPEVRHTQLAPSEGDLMDKIAGENAEAI</sequence>
<organism evidence="2 3">
    <name type="scientific">Batrachochytrium dendrobatidis (strain JEL423)</name>
    <dbReference type="NCBI Taxonomy" id="403673"/>
    <lineage>
        <taxon>Eukaryota</taxon>
        <taxon>Fungi</taxon>
        <taxon>Fungi incertae sedis</taxon>
        <taxon>Chytridiomycota</taxon>
        <taxon>Chytridiomycota incertae sedis</taxon>
        <taxon>Chytridiomycetes</taxon>
        <taxon>Rhizophydiales</taxon>
        <taxon>Rhizophydiales incertae sedis</taxon>
        <taxon>Batrachochytrium</taxon>
    </lineage>
</organism>
<evidence type="ECO:0000313" key="2">
    <source>
        <dbReference type="EMBL" id="OAJ41811.1"/>
    </source>
</evidence>
<dbReference type="AlphaFoldDB" id="A0A177WR40"/>
<feature type="transmembrane region" description="Helical" evidence="1">
    <location>
        <begin position="247"/>
        <end position="267"/>
    </location>
</feature>
<protein>
    <submittedName>
        <fullName evidence="2">Uncharacterized protein</fullName>
    </submittedName>
</protein>
<reference evidence="2 3" key="2">
    <citation type="submission" date="2016-05" db="EMBL/GenBank/DDBJ databases">
        <title>Lineage-specific infection strategies underlie the spectrum of fungal disease in amphibians.</title>
        <authorList>
            <person name="Cuomo C.A."/>
            <person name="Farrer R.A."/>
            <person name="James T."/>
            <person name="Longcore J."/>
            <person name="Birren B."/>
        </authorList>
    </citation>
    <scope>NUCLEOTIDE SEQUENCE [LARGE SCALE GENOMIC DNA]</scope>
    <source>
        <strain evidence="2 3">JEL423</strain>
    </source>
</reference>
<accession>A0A177WR40</accession>
<evidence type="ECO:0000313" key="3">
    <source>
        <dbReference type="Proteomes" id="UP000077115"/>
    </source>
</evidence>
<keyword evidence="1" id="KW-1133">Transmembrane helix</keyword>
<dbReference type="OrthoDB" id="2178872at2759"/>
<feature type="transmembrane region" description="Helical" evidence="1">
    <location>
        <begin position="47"/>
        <end position="67"/>
    </location>
</feature>